<keyword evidence="3" id="KW-0328">Glycosyltransferase</keyword>
<accession>A0ABY7KR79</accession>
<keyword evidence="4" id="KW-1185">Reference proteome</keyword>
<dbReference type="Proteomes" id="UP001164439">
    <property type="component" value="Chromosome"/>
</dbReference>
<protein>
    <submittedName>
        <fullName evidence="3">Glycosyltransferase</fullName>
        <ecNumber evidence="3">2.4.-.-</ecNumber>
    </submittedName>
</protein>
<proteinExistence type="predicted"/>
<evidence type="ECO:0000256" key="1">
    <source>
        <dbReference type="SAM" id="MobiDB-lite"/>
    </source>
</evidence>
<dbReference type="InterPro" id="IPR050834">
    <property type="entry name" value="Glycosyltransf_2"/>
</dbReference>
<dbReference type="InterPro" id="IPR001173">
    <property type="entry name" value="Glyco_trans_2-like"/>
</dbReference>
<dbReference type="Pfam" id="PF00535">
    <property type="entry name" value="Glycos_transf_2"/>
    <property type="match status" value="1"/>
</dbReference>
<gene>
    <name evidence="3" type="ORF">STRCI_006947</name>
</gene>
<dbReference type="Gene3D" id="3.90.550.10">
    <property type="entry name" value="Spore Coat Polysaccharide Biosynthesis Protein SpsA, Chain A"/>
    <property type="match status" value="1"/>
</dbReference>
<feature type="region of interest" description="Disordered" evidence="1">
    <location>
        <begin position="87"/>
        <end position="108"/>
    </location>
</feature>
<reference evidence="3" key="1">
    <citation type="submission" date="2022-12" db="EMBL/GenBank/DDBJ databases">
        <authorList>
            <person name="Ruckert C."/>
            <person name="Busche T."/>
            <person name="Kalinowski J."/>
            <person name="Wittmann C."/>
        </authorList>
    </citation>
    <scope>NUCLEOTIDE SEQUENCE</scope>
    <source>
        <strain evidence="3">DSM 40467</strain>
    </source>
</reference>
<dbReference type="InterPro" id="IPR029044">
    <property type="entry name" value="Nucleotide-diphossugar_trans"/>
</dbReference>
<dbReference type="EC" id="2.4.-.-" evidence="3"/>
<keyword evidence="3" id="KW-0808">Transferase</keyword>
<dbReference type="RefSeq" id="WP_269662926.1">
    <property type="nucleotide sequence ID" value="NZ_CP114413.1"/>
</dbReference>
<dbReference type="SUPFAM" id="SSF53448">
    <property type="entry name" value="Nucleotide-diphospho-sugar transferases"/>
    <property type="match status" value="1"/>
</dbReference>
<evidence type="ECO:0000313" key="3">
    <source>
        <dbReference type="EMBL" id="WAZ25446.1"/>
    </source>
</evidence>
<organism evidence="3 4">
    <name type="scientific">Streptomyces cinnabarinus</name>
    <dbReference type="NCBI Taxonomy" id="67287"/>
    <lineage>
        <taxon>Bacteria</taxon>
        <taxon>Bacillati</taxon>
        <taxon>Actinomycetota</taxon>
        <taxon>Actinomycetes</taxon>
        <taxon>Kitasatosporales</taxon>
        <taxon>Streptomycetaceae</taxon>
        <taxon>Streptomyces</taxon>
    </lineage>
</organism>
<dbReference type="GO" id="GO:0016757">
    <property type="term" value="F:glycosyltransferase activity"/>
    <property type="evidence" value="ECO:0007669"/>
    <property type="project" value="UniProtKB-KW"/>
</dbReference>
<dbReference type="PANTHER" id="PTHR43685">
    <property type="entry name" value="GLYCOSYLTRANSFERASE"/>
    <property type="match status" value="1"/>
</dbReference>
<evidence type="ECO:0000313" key="4">
    <source>
        <dbReference type="Proteomes" id="UP001164439"/>
    </source>
</evidence>
<dbReference type="PANTHER" id="PTHR43685:SF2">
    <property type="entry name" value="GLYCOSYLTRANSFERASE 2-LIKE DOMAIN-CONTAINING PROTEIN"/>
    <property type="match status" value="1"/>
</dbReference>
<dbReference type="EMBL" id="CP114413">
    <property type="protein sequence ID" value="WAZ25446.1"/>
    <property type="molecule type" value="Genomic_DNA"/>
</dbReference>
<name>A0ABY7KR79_9ACTN</name>
<sequence>MGSTGQRLHVPMDTPVEVVDIDLAEPGRFSPPGSRERIQPHGPAFALVRRQGHPLCMIGGSAADPAELWQTLADAARRELEALSVRASRRTAEAGPRSAGRPGDAPRVSVVVPTHNRCALLRRCLDSLLRSDYPESRFEVIVVDNAPADNATEQLVRQAYGPQVRYIREAVAGSARARNRGLAAAHSAIVAFTDDDTLVDSGWLSALAEAFSTSRAIGCVTGLIAPAELQTEAQAVLERHNGFGKGYDTRTWSLHDPPEDPLFPFTAGQFGGGANMAFRTDLLRSLGGFDPATSAGTPAHGGEDLLAFFRVLVHGSTLAYTPDAIVWHSQRRSMDALATQIFSYGSGFTAYLTAALVHEPRMLPVLLRKLPGGVRYLAARARRLDHDDGAGWSRRLALLELRGMLYGPLGYLRSRLSEREHDRDGRRHGTRRVAAVQGL</sequence>
<feature type="domain" description="Glycosyltransferase 2-like" evidence="2">
    <location>
        <begin position="109"/>
        <end position="282"/>
    </location>
</feature>
<evidence type="ECO:0000259" key="2">
    <source>
        <dbReference type="Pfam" id="PF00535"/>
    </source>
</evidence>